<dbReference type="AlphaFoldDB" id="A0AAD1NMQ6"/>
<accession>A0AAD1NMQ6</accession>
<protein>
    <submittedName>
        <fullName evidence="1">Uncharacterized protein</fullName>
    </submittedName>
</protein>
<gene>
    <name evidence="1" type="ORF">TUM17379_07450</name>
</gene>
<organism evidence="1 2">
    <name type="scientific">Shewanella algae</name>
    <dbReference type="NCBI Taxonomy" id="38313"/>
    <lineage>
        <taxon>Bacteria</taxon>
        <taxon>Pseudomonadati</taxon>
        <taxon>Pseudomonadota</taxon>
        <taxon>Gammaproteobacteria</taxon>
        <taxon>Alteromonadales</taxon>
        <taxon>Shewanellaceae</taxon>
        <taxon>Shewanella</taxon>
    </lineage>
</organism>
<evidence type="ECO:0000313" key="1">
    <source>
        <dbReference type="EMBL" id="BCV43727.1"/>
    </source>
</evidence>
<evidence type="ECO:0000313" key="2">
    <source>
        <dbReference type="Proteomes" id="UP000825078"/>
    </source>
</evidence>
<proteinExistence type="predicted"/>
<dbReference type="Proteomes" id="UP000825078">
    <property type="component" value="Chromosome"/>
</dbReference>
<dbReference type="EMBL" id="AP024613">
    <property type="protein sequence ID" value="BCV43727.1"/>
    <property type="molecule type" value="Genomic_DNA"/>
</dbReference>
<sequence>MQYEGLYQLVIFNRSNCKLVIDEVLIKVKFFIIKMIFMCSGSHLGTQAGRWQTLPYIAN</sequence>
<name>A0AAD1NMQ6_9GAMM</name>
<reference evidence="1" key="1">
    <citation type="submission" date="2021-05" db="EMBL/GenBank/DDBJ databases">
        <title>Molecular characterization for Shewanella algae harboring chromosomal blaOXA-55-like strains isolated from clinical and environment sample.</title>
        <authorList>
            <person name="Ohama Y."/>
            <person name="Aoki K."/>
            <person name="Harada S."/>
            <person name="Moriya K."/>
            <person name="Ishii Y."/>
            <person name="Tateda K."/>
        </authorList>
    </citation>
    <scope>NUCLEOTIDE SEQUENCE</scope>
    <source>
        <strain evidence="1">TUM17379</strain>
    </source>
</reference>